<evidence type="ECO:0000256" key="2">
    <source>
        <dbReference type="ARBA" id="ARBA00022692"/>
    </source>
</evidence>
<evidence type="ECO:0000259" key="8">
    <source>
        <dbReference type="PROSITE" id="PS51212"/>
    </source>
</evidence>
<dbReference type="PANTHER" id="PTHR24269:SF16">
    <property type="entry name" value="PROTEIN SLG1"/>
    <property type="match status" value="1"/>
</dbReference>
<evidence type="ECO:0000313" key="10">
    <source>
        <dbReference type="Proteomes" id="UP000076837"/>
    </source>
</evidence>
<keyword evidence="2" id="KW-0812">Transmembrane</keyword>
<dbReference type="Pfam" id="PF01822">
    <property type="entry name" value="WSC"/>
    <property type="match status" value="1"/>
</dbReference>
<sequence>MPLRLTRRLTFLRPNLIIDFTPNNYSGCYEDAEAGTNLGLLSGPAQTNTVDLTHESCQSFCTTTTGGPYRYFGLEAGTQCRCGNDFQHSATPLDGSATGCETPCSGDATQRCGGINRISVYANNDFLSLPVGVTPTSTPIGEPTPVDLPEPIDVSLSTPTSEPTPVDLPEPIDVSLSTPTSEPTPIVDPNQTSTPGAVPSATRLPLLGPLYPNRPPTEAGDSVDVPYFGAQPIRGGQPGGNNGRPRPRPATTARPWKPRPTKRPWERNRAGPIARAERRWFGLW</sequence>
<feature type="compositionally biased region" description="Polar residues" evidence="7">
    <location>
        <begin position="175"/>
        <end position="195"/>
    </location>
</feature>
<feature type="region of interest" description="Disordered" evidence="7">
    <location>
        <begin position="136"/>
        <end position="270"/>
    </location>
</feature>
<evidence type="ECO:0000256" key="5">
    <source>
        <dbReference type="ARBA" id="ARBA00023136"/>
    </source>
</evidence>
<evidence type="ECO:0000256" key="1">
    <source>
        <dbReference type="ARBA" id="ARBA00004167"/>
    </source>
</evidence>
<evidence type="ECO:0000313" key="9">
    <source>
        <dbReference type="EMBL" id="KZM19605.1"/>
    </source>
</evidence>
<keyword evidence="3" id="KW-0732">Signal</keyword>
<keyword evidence="6" id="KW-0325">Glycoprotein</keyword>
<feature type="domain" description="WSC" evidence="8">
    <location>
        <begin position="22"/>
        <end position="124"/>
    </location>
</feature>
<dbReference type="STRING" id="5454.A0A162XKZ7"/>
<dbReference type="InterPro" id="IPR002889">
    <property type="entry name" value="WSC_carb-bd"/>
</dbReference>
<evidence type="ECO:0000256" key="6">
    <source>
        <dbReference type="ARBA" id="ARBA00023180"/>
    </source>
</evidence>
<dbReference type="InterPro" id="IPR051836">
    <property type="entry name" value="Kremen_rcpt"/>
</dbReference>
<protein>
    <recommendedName>
        <fullName evidence="8">WSC domain-containing protein</fullName>
    </recommendedName>
</protein>
<evidence type="ECO:0000256" key="3">
    <source>
        <dbReference type="ARBA" id="ARBA00022729"/>
    </source>
</evidence>
<proteinExistence type="predicted"/>
<dbReference type="PROSITE" id="PS51212">
    <property type="entry name" value="WSC"/>
    <property type="match status" value="1"/>
</dbReference>
<dbReference type="SMART" id="SM00321">
    <property type="entry name" value="WSC"/>
    <property type="match status" value="1"/>
</dbReference>
<name>A0A162XKZ7_DIDRA</name>
<dbReference type="GO" id="GO:0005886">
    <property type="term" value="C:plasma membrane"/>
    <property type="evidence" value="ECO:0007669"/>
    <property type="project" value="TreeGrafter"/>
</dbReference>
<comment type="subcellular location">
    <subcellularLocation>
        <location evidence="1">Membrane</location>
        <topology evidence="1">Single-pass membrane protein</topology>
    </subcellularLocation>
</comment>
<evidence type="ECO:0000256" key="4">
    <source>
        <dbReference type="ARBA" id="ARBA00022989"/>
    </source>
</evidence>
<dbReference type="Proteomes" id="UP000076837">
    <property type="component" value="Unassembled WGS sequence"/>
</dbReference>
<reference evidence="9 10" key="1">
    <citation type="journal article" date="2016" name="Sci. Rep.">
        <title>Draft genome sequencing and secretome analysis of fungal phytopathogen Ascochyta rabiei provides insight into the necrotrophic effector repertoire.</title>
        <authorList>
            <person name="Verma S."/>
            <person name="Gazara R.K."/>
            <person name="Nizam S."/>
            <person name="Parween S."/>
            <person name="Chattopadhyay D."/>
            <person name="Verma P.K."/>
        </authorList>
    </citation>
    <scope>NUCLEOTIDE SEQUENCE [LARGE SCALE GENOMIC DNA]</scope>
    <source>
        <strain evidence="9 10">ArDII</strain>
    </source>
</reference>
<organism evidence="9 10">
    <name type="scientific">Didymella rabiei</name>
    <name type="common">Chickpea ascochyta blight fungus</name>
    <name type="synonym">Mycosphaerella rabiei</name>
    <dbReference type="NCBI Taxonomy" id="5454"/>
    <lineage>
        <taxon>Eukaryota</taxon>
        <taxon>Fungi</taxon>
        <taxon>Dikarya</taxon>
        <taxon>Ascomycota</taxon>
        <taxon>Pezizomycotina</taxon>
        <taxon>Dothideomycetes</taxon>
        <taxon>Pleosporomycetidae</taxon>
        <taxon>Pleosporales</taxon>
        <taxon>Pleosporineae</taxon>
        <taxon>Didymellaceae</taxon>
        <taxon>Ascochyta</taxon>
    </lineage>
</organism>
<accession>A0A162XKZ7</accession>
<keyword evidence="10" id="KW-1185">Reference proteome</keyword>
<evidence type="ECO:0000256" key="7">
    <source>
        <dbReference type="SAM" id="MobiDB-lite"/>
    </source>
</evidence>
<keyword evidence="5" id="KW-0472">Membrane</keyword>
<gene>
    <name evidence="9" type="ORF">ST47_g9108</name>
</gene>
<comment type="caution">
    <text evidence="9">The sequence shown here is derived from an EMBL/GenBank/DDBJ whole genome shotgun (WGS) entry which is preliminary data.</text>
</comment>
<dbReference type="AlphaFoldDB" id="A0A162XKZ7"/>
<keyword evidence="4" id="KW-1133">Transmembrane helix</keyword>
<dbReference type="EMBL" id="JYNV01000290">
    <property type="protein sequence ID" value="KZM19605.1"/>
    <property type="molecule type" value="Genomic_DNA"/>
</dbReference>
<dbReference type="PANTHER" id="PTHR24269">
    <property type="entry name" value="KREMEN PROTEIN"/>
    <property type="match status" value="1"/>
</dbReference>